<dbReference type="GO" id="GO:0000160">
    <property type="term" value="P:phosphorelay signal transduction system"/>
    <property type="evidence" value="ECO:0007669"/>
    <property type="project" value="InterPro"/>
</dbReference>
<dbReference type="CDD" id="cd00156">
    <property type="entry name" value="REC"/>
    <property type="match status" value="1"/>
</dbReference>
<reference evidence="5" key="1">
    <citation type="journal article" date="2015" name="Genome Announc.">
        <title>Draft Genome Sequences of Anaerolinea thermolimosa IMO-1, Bellilinea caldifistulae GOMI-1, Leptolinea tardivitalis YMTK-2, Levilinea saccharolytica KIBI-1, Longilinea arvoryzae KOME-1, Previously Described as Members of the Class Anaerolineae (Chloroflexi).</title>
        <authorList>
            <person name="Matsuura N."/>
            <person name="Tourlousse M.D."/>
            <person name="Ohashi A."/>
            <person name="Hugenholtz P."/>
            <person name="Sekiguchi Y."/>
        </authorList>
    </citation>
    <scope>NUCLEOTIDE SEQUENCE</scope>
    <source>
        <strain evidence="5">KIBI-1</strain>
    </source>
</reference>
<dbReference type="RefSeq" id="WP_062419584.1">
    <property type="nucleotide sequence ID" value="NZ_BBXZ01000172.1"/>
</dbReference>
<name>A0A0M8JPS3_9CHLR</name>
<dbReference type="SMART" id="SM00448">
    <property type="entry name" value="REC"/>
    <property type="match status" value="1"/>
</dbReference>
<feature type="region of interest" description="Disordered" evidence="3">
    <location>
        <begin position="336"/>
        <end position="370"/>
    </location>
</feature>
<dbReference type="GO" id="GO:0003677">
    <property type="term" value="F:DNA binding"/>
    <property type="evidence" value="ECO:0007669"/>
    <property type="project" value="UniProtKB-KW"/>
</dbReference>
<dbReference type="PANTHER" id="PTHR44591:SF3">
    <property type="entry name" value="RESPONSE REGULATORY DOMAIN-CONTAINING PROTEIN"/>
    <property type="match status" value="1"/>
</dbReference>
<dbReference type="EMBL" id="DF967975">
    <property type="protein sequence ID" value="GAP19297.1"/>
    <property type="molecule type" value="Genomic_DNA"/>
</dbReference>
<dbReference type="PROSITE" id="PS50110">
    <property type="entry name" value="RESPONSE_REGULATORY"/>
    <property type="match status" value="1"/>
</dbReference>
<dbReference type="InterPro" id="IPR050595">
    <property type="entry name" value="Bact_response_regulator"/>
</dbReference>
<gene>
    <name evidence="5" type="ORF">LSAC_03199</name>
</gene>
<evidence type="ECO:0000256" key="1">
    <source>
        <dbReference type="ARBA" id="ARBA00022553"/>
    </source>
</evidence>
<organism evidence="5">
    <name type="scientific">Levilinea saccharolytica</name>
    <dbReference type="NCBI Taxonomy" id="229921"/>
    <lineage>
        <taxon>Bacteria</taxon>
        <taxon>Bacillati</taxon>
        <taxon>Chloroflexota</taxon>
        <taxon>Anaerolineae</taxon>
        <taxon>Anaerolineales</taxon>
        <taxon>Anaerolineaceae</taxon>
        <taxon>Levilinea</taxon>
    </lineage>
</organism>
<dbReference type="AlphaFoldDB" id="A0A0M8JPS3"/>
<accession>A0A0M8JPS3</accession>
<proteinExistence type="predicted"/>
<protein>
    <submittedName>
        <fullName evidence="5">Response regulator containing CheY-like receiver domain and AraC-type DNA-binding domain</fullName>
    </submittedName>
</protein>
<feature type="domain" description="Response regulatory" evidence="4">
    <location>
        <begin position="3"/>
        <end position="119"/>
    </location>
</feature>
<dbReference type="InterPro" id="IPR011006">
    <property type="entry name" value="CheY-like_superfamily"/>
</dbReference>
<dbReference type="Pfam" id="PF00072">
    <property type="entry name" value="Response_reg"/>
    <property type="match status" value="1"/>
</dbReference>
<dbReference type="Gene3D" id="3.30.450.30">
    <property type="entry name" value="Dynein light chain 2a, cytoplasmic"/>
    <property type="match status" value="1"/>
</dbReference>
<dbReference type="OrthoDB" id="160361at2"/>
<evidence type="ECO:0000313" key="5">
    <source>
        <dbReference type="EMBL" id="GAP19297.1"/>
    </source>
</evidence>
<sequence>MKRVTIVDDSLEFGRMVRDTLQAVYTDLKITLVPSAEEALLEAARTSVDLLISDVRLPGISGLDLIPKIRARNPEIGTILVTGLTDEKVKRQAEKLGVTAFFRKPMDMGTFLSVVEQVLGGEQPTAPTESPAAEAVPELVVLEPPAEPGLSQRVAELRQTLGAEVVALLDDFGRVAAHSGSPLPEEFEKETAALVMSALSAAGRLGRWMEAAQPAPVQVLRGASRDLVVGAIGTYALLLVLPAGRSALRLALALEEVLAAQKDLAEALTRMGIHWQQQPEMSLPAEGGEAQAAEQPDLNLEALSLNLEEVGDLLDLLEKPSAAAAPAGDLDSFWESAAQGGDAAPLPPDVLSYDQARQLGLAPDEPPEQP</sequence>
<dbReference type="SUPFAM" id="SSF52172">
    <property type="entry name" value="CheY-like"/>
    <property type="match status" value="1"/>
</dbReference>
<evidence type="ECO:0000256" key="2">
    <source>
        <dbReference type="PROSITE-ProRule" id="PRU00169"/>
    </source>
</evidence>
<dbReference type="PANTHER" id="PTHR44591">
    <property type="entry name" value="STRESS RESPONSE REGULATOR PROTEIN 1"/>
    <property type="match status" value="1"/>
</dbReference>
<evidence type="ECO:0000259" key="4">
    <source>
        <dbReference type="PROSITE" id="PS50110"/>
    </source>
</evidence>
<feature type="modified residue" description="4-aspartylphosphate" evidence="2">
    <location>
        <position position="54"/>
    </location>
</feature>
<dbReference type="Gene3D" id="3.40.50.2300">
    <property type="match status" value="1"/>
</dbReference>
<evidence type="ECO:0000256" key="3">
    <source>
        <dbReference type="SAM" id="MobiDB-lite"/>
    </source>
</evidence>
<keyword evidence="5" id="KW-0238">DNA-binding</keyword>
<keyword evidence="1 2" id="KW-0597">Phosphoprotein</keyword>
<dbReference type="InterPro" id="IPR001789">
    <property type="entry name" value="Sig_transdc_resp-reg_receiver"/>
</dbReference>